<keyword evidence="2" id="KW-1133">Transmembrane helix</keyword>
<feature type="compositionally biased region" description="Basic and acidic residues" evidence="1">
    <location>
        <begin position="92"/>
        <end position="104"/>
    </location>
</feature>
<reference evidence="3" key="1">
    <citation type="submission" date="2020-10" db="EMBL/GenBank/DDBJ databases">
        <title>High-Quality Genome Resource of Clonostachys rosea strain S41 by Oxford Nanopore Long-Read Sequencing.</title>
        <authorList>
            <person name="Wang H."/>
        </authorList>
    </citation>
    <scope>NUCLEOTIDE SEQUENCE</scope>
    <source>
        <strain evidence="3">S41</strain>
    </source>
</reference>
<evidence type="ECO:0000256" key="2">
    <source>
        <dbReference type="SAM" id="Phobius"/>
    </source>
</evidence>
<feature type="compositionally biased region" description="Polar residues" evidence="1">
    <location>
        <begin position="182"/>
        <end position="195"/>
    </location>
</feature>
<feature type="region of interest" description="Disordered" evidence="1">
    <location>
        <begin position="23"/>
        <end position="45"/>
    </location>
</feature>
<evidence type="ECO:0000256" key="1">
    <source>
        <dbReference type="SAM" id="MobiDB-lite"/>
    </source>
</evidence>
<dbReference type="SUPFAM" id="SSF53448">
    <property type="entry name" value="Nucleotide-diphospho-sugar transferases"/>
    <property type="match status" value="1"/>
</dbReference>
<feature type="transmembrane region" description="Helical" evidence="2">
    <location>
        <begin position="650"/>
        <end position="668"/>
    </location>
</feature>
<dbReference type="InterPro" id="IPR029044">
    <property type="entry name" value="Nucleotide-diphossugar_trans"/>
</dbReference>
<feature type="transmembrane region" description="Helical" evidence="2">
    <location>
        <begin position="626"/>
        <end position="645"/>
    </location>
</feature>
<keyword evidence="2" id="KW-0472">Membrane</keyword>
<accession>A0A8H7NHD4</accession>
<proteinExistence type="predicted"/>
<dbReference type="AlphaFoldDB" id="A0A8H7NHD4"/>
<organism evidence="3 4">
    <name type="scientific">Bionectria ochroleuca</name>
    <name type="common">Gliocladium roseum</name>
    <dbReference type="NCBI Taxonomy" id="29856"/>
    <lineage>
        <taxon>Eukaryota</taxon>
        <taxon>Fungi</taxon>
        <taxon>Dikarya</taxon>
        <taxon>Ascomycota</taxon>
        <taxon>Pezizomycotina</taxon>
        <taxon>Sordariomycetes</taxon>
        <taxon>Hypocreomycetidae</taxon>
        <taxon>Hypocreales</taxon>
        <taxon>Bionectriaceae</taxon>
        <taxon>Clonostachys</taxon>
    </lineage>
</organism>
<feature type="region of interest" description="Disordered" evidence="1">
    <location>
        <begin position="85"/>
        <end position="114"/>
    </location>
</feature>
<dbReference type="CDD" id="cd00761">
    <property type="entry name" value="Glyco_tranf_GTA_type"/>
    <property type="match status" value="1"/>
</dbReference>
<gene>
    <name evidence="3" type="ORF">IM811_011388</name>
</gene>
<dbReference type="Proteomes" id="UP000616885">
    <property type="component" value="Unassembled WGS sequence"/>
</dbReference>
<feature type="transmembrane region" description="Helical" evidence="2">
    <location>
        <begin position="680"/>
        <end position="699"/>
    </location>
</feature>
<feature type="transmembrane region" description="Helical" evidence="2">
    <location>
        <begin position="264"/>
        <end position="286"/>
    </location>
</feature>
<feature type="compositionally biased region" description="Polar residues" evidence="1">
    <location>
        <begin position="762"/>
        <end position="774"/>
    </location>
</feature>
<feature type="region of interest" description="Disordered" evidence="1">
    <location>
        <begin position="153"/>
        <end position="220"/>
    </location>
</feature>
<feature type="transmembrane region" description="Helical" evidence="2">
    <location>
        <begin position="306"/>
        <end position="325"/>
    </location>
</feature>
<dbReference type="EMBL" id="JADCTT010000003">
    <property type="protein sequence ID" value="KAF9755947.1"/>
    <property type="molecule type" value="Genomic_DNA"/>
</dbReference>
<feature type="transmembrane region" description="Helical" evidence="2">
    <location>
        <begin position="590"/>
        <end position="606"/>
    </location>
</feature>
<evidence type="ECO:0000313" key="4">
    <source>
        <dbReference type="Proteomes" id="UP000616885"/>
    </source>
</evidence>
<feature type="region of interest" description="Disordered" evidence="1">
    <location>
        <begin position="762"/>
        <end position="781"/>
    </location>
</feature>
<evidence type="ECO:0000313" key="3">
    <source>
        <dbReference type="EMBL" id="KAF9755947.1"/>
    </source>
</evidence>
<comment type="caution">
    <text evidence="3">The sequence shown here is derived from an EMBL/GenBank/DDBJ whole genome shotgun (WGS) entry which is preliminary data.</text>
</comment>
<protein>
    <submittedName>
        <fullName evidence="3">Uncharacterized protein</fullName>
    </submittedName>
</protein>
<dbReference type="Pfam" id="PF13641">
    <property type="entry name" value="Glyco_tranf_2_3"/>
    <property type="match status" value="1"/>
</dbReference>
<dbReference type="Gene3D" id="3.90.550.10">
    <property type="entry name" value="Spore Coat Polysaccharide Biosynthesis Protein SpsA, Chain A"/>
    <property type="match status" value="1"/>
</dbReference>
<feature type="compositionally biased region" description="Polar residues" evidence="1">
    <location>
        <begin position="153"/>
        <end position="173"/>
    </location>
</feature>
<keyword evidence="2" id="KW-0812">Transmembrane</keyword>
<sequence>MNPTCPGPGRRRSSVVANVAVPNHLMPRGTRTTSRRDKYPSVPENGPVQEAIRAHIEHVRSVDYGRNNSIAPVQQPQAVHFQEVQFQPPQKRQSDPTERPEGHEVFNGSSGEKAFHGSYTHEVSLCSQKAFNSSGSPIEDVVNSSHRPVFFNTSFNQEGVDSPSTQEALNSAAQPLPPADAASSSGHTGIDSGTSDVEDPSVRPSVSFATEKPPRGMSFARSKSFAHSVQSRARRVSHSVRRSSIWDVYETAKRRGVEVQRKPWAMVVFEYAFYLFLVALVYFAIIGMPLWRGSVWWLHWLMENKFSLTAGFTIPLGVAALSPKIRFRAPACPLRKGPPPYDPTVECDPINNPGVATTALLIPCYKSAGLIAATLDSAIKIFPPSHIFVVANGNSPTPLDNTEEVCAPYSVNHIWSPIGCKLVAQFVGCYAAKEFKDILMIDDDCKLPPNFPVVSDRLTGNVKSVGYTIKGTGPNSSLGTLCQQAQDLEYKISGLQRLFAGAIGSATFPHGAISLWDREFLVSVFYDHPGFSVSEDWFFGDSCRKLGGRIKMCSSVFVETETPDAIFKSSGSERGGFGEMTLFKQRFMRWNFFFVNGKWYNMAYIFRNWSLGWWELGAKLFVFQEAYETLLYLLAPFVLPIAALIRPKFLGILTGVTIAIYLVNVIIFNEIHLRLKRERMPYKMILAFINIVSCYWSIFKYARYFAKRHLKVVEDEKAVEVILRLEEEIDDNAELDKRLSDACLQGRRMTVTALSTRTSVTSKGRGQSIMSTGKTRGMSIGTHSFPRNGPEIIGSHQPQHLSGPRPSVQFVDSPFNPASVHGSLKTPAWSDINWGHNAV</sequence>
<name>A0A8H7NHD4_BIOOC</name>